<dbReference type="Pfam" id="PF04542">
    <property type="entry name" value="Sigma70_r2"/>
    <property type="match status" value="1"/>
</dbReference>
<dbReference type="SUPFAM" id="SSF88946">
    <property type="entry name" value="Sigma2 domain of RNA polymerase sigma factors"/>
    <property type="match status" value="1"/>
</dbReference>
<feature type="domain" description="RNA polymerase sigma-70 region 2" evidence="5">
    <location>
        <begin position="18"/>
        <end position="86"/>
    </location>
</feature>
<evidence type="ECO:0000313" key="8">
    <source>
        <dbReference type="Proteomes" id="UP000824089"/>
    </source>
</evidence>
<dbReference type="Gene3D" id="1.10.1740.10">
    <property type="match status" value="1"/>
</dbReference>
<dbReference type="GO" id="GO:0003677">
    <property type="term" value="F:DNA binding"/>
    <property type="evidence" value="ECO:0007669"/>
    <property type="project" value="InterPro"/>
</dbReference>
<evidence type="ECO:0000256" key="2">
    <source>
        <dbReference type="ARBA" id="ARBA00023015"/>
    </source>
</evidence>
<dbReference type="InterPro" id="IPR036388">
    <property type="entry name" value="WH-like_DNA-bd_sf"/>
</dbReference>
<reference evidence="7" key="2">
    <citation type="journal article" date="2021" name="PeerJ">
        <title>Extensive microbial diversity within the chicken gut microbiome revealed by metagenomics and culture.</title>
        <authorList>
            <person name="Gilroy R."/>
            <person name="Ravi A."/>
            <person name="Getino M."/>
            <person name="Pursley I."/>
            <person name="Horton D.L."/>
            <person name="Alikhan N.F."/>
            <person name="Baker D."/>
            <person name="Gharbi K."/>
            <person name="Hall N."/>
            <person name="Watson M."/>
            <person name="Adriaenssens E.M."/>
            <person name="Foster-Nyarko E."/>
            <person name="Jarju S."/>
            <person name="Secka A."/>
            <person name="Antonio M."/>
            <person name="Oren A."/>
            <person name="Chaudhuri R.R."/>
            <person name="La Ragione R."/>
            <person name="Hildebrand F."/>
            <person name="Pallen M.J."/>
        </authorList>
    </citation>
    <scope>NUCLEOTIDE SEQUENCE</scope>
    <source>
        <strain evidence="7">CHK195-4489</strain>
    </source>
</reference>
<dbReference type="InterPro" id="IPR013325">
    <property type="entry name" value="RNA_pol_sigma_r2"/>
</dbReference>
<comment type="caution">
    <text evidence="7">The sequence shown here is derived from an EMBL/GenBank/DDBJ whole genome shotgun (WGS) entry which is preliminary data.</text>
</comment>
<gene>
    <name evidence="7" type="ORF">IAD50_01195</name>
</gene>
<evidence type="ECO:0000256" key="3">
    <source>
        <dbReference type="ARBA" id="ARBA00023082"/>
    </source>
</evidence>
<sequence length="177" mass="20778">MEPFGNMQSEENDKVVLLYKLYYKQMLYAAKQILRDHCEAENAVQEAFLGLASHLDKIEDVHKRESFYYVIRAARNAAINLLHTNKKWMEYEPLERVIGLPAGSPTAEWEIREQYDRVLSHIERMKPCYREVLYLYFVKEHSASEISCLLNLKLSTVKQRLVRGKKELLARIGSEPE</sequence>
<keyword evidence="4" id="KW-0804">Transcription</keyword>
<dbReference type="PANTHER" id="PTHR43133:SF60">
    <property type="entry name" value="RNA POLYMERASE SIGMA FACTOR SIGV"/>
    <property type="match status" value="1"/>
</dbReference>
<evidence type="ECO:0000256" key="4">
    <source>
        <dbReference type="ARBA" id="ARBA00023163"/>
    </source>
</evidence>
<dbReference type="PANTHER" id="PTHR43133">
    <property type="entry name" value="RNA POLYMERASE ECF-TYPE SIGMA FACTO"/>
    <property type="match status" value="1"/>
</dbReference>
<dbReference type="GO" id="GO:0006352">
    <property type="term" value="P:DNA-templated transcription initiation"/>
    <property type="evidence" value="ECO:0007669"/>
    <property type="project" value="InterPro"/>
</dbReference>
<dbReference type="InterPro" id="IPR014284">
    <property type="entry name" value="RNA_pol_sigma-70_dom"/>
</dbReference>
<feature type="domain" description="RNA polymerase sigma factor 70 region 4 type 2" evidence="6">
    <location>
        <begin position="119"/>
        <end position="168"/>
    </location>
</feature>
<dbReference type="AlphaFoldDB" id="A0A9D1I6S9"/>
<dbReference type="InterPro" id="IPR013249">
    <property type="entry name" value="RNA_pol_sigma70_r4_t2"/>
</dbReference>
<dbReference type="EMBL" id="DVMM01000021">
    <property type="protein sequence ID" value="HIU28892.1"/>
    <property type="molecule type" value="Genomic_DNA"/>
</dbReference>
<reference evidence="7" key="1">
    <citation type="submission" date="2020-10" db="EMBL/GenBank/DDBJ databases">
        <authorList>
            <person name="Gilroy R."/>
        </authorList>
    </citation>
    <scope>NUCLEOTIDE SEQUENCE</scope>
    <source>
        <strain evidence="7">CHK195-4489</strain>
    </source>
</reference>
<comment type="similarity">
    <text evidence="1">Belongs to the sigma-70 factor family. ECF subfamily.</text>
</comment>
<keyword evidence="2" id="KW-0805">Transcription regulation</keyword>
<protein>
    <submittedName>
        <fullName evidence="7">Sigma-70 family RNA polymerase sigma factor</fullName>
    </submittedName>
</protein>
<evidence type="ECO:0000259" key="5">
    <source>
        <dbReference type="Pfam" id="PF04542"/>
    </source>
</evidence>
<dbReference type="SUPFAM" id="SSF88659">
    <property type="entry name" value="Sigma3 and sigma4 domains of RNA polymerase sigma factors"/>
    <property type="match status" value="1"/>
</dbReference>
<dbReference type="CDD" id="cd06171">
    <property type="entry name" value="Sigma70_r4"/>
    <property type="match status" value="1"/>
</dbReference>
<dbReference type="NCBIfam" id="TIGR02937">
    <property type="entry name" value="sigma70-ECF"/>
    <property type="match status" value="1"/>
</dbReference>
<accession>A0A9D1I6S9</accession>
<evidence type="ECO:0000256" key="1">
    <source>
        <dbReference type="ARBA" id="ARBA00010641"/>
    </source>
</evidence>
<proteinExistence type="inferred from homology"/>
<dbReference type="Proteomes" id="UP000824089">
    <property type="component" value="Unassembled WGS sequence"/>
</dbReference>
<dbReference type="InterPro" id="IPR007627">
    <property type="entry name" value="RNA_pol_sigma70_r2"/>
</dbReference>
<name>A0A9D1I6S9_9CLOT</name>
<evidence type="ECO:0000313" key="7">
    <source>
        <dbReference type="EMBL" id="HIU28892.1"/>
    </source>
</evidence>
<organism evidence="7 8">
    <name type="scientific">Candidatus Egerieisoma faecipullorum</name>
    <dbReference type="NCBI Taxonomy" id="2840963"/>
    <lineage>
        <taxon>Bacteria</taxon>
        <taxon>Bacillati</taxon>
        <taxon>Bacillota</taxon>
        <taxon>Clostridia</taxon>
        <taxon>Eubacteriales</taxon>
        <taxon>Clostridiaceae</taxon>
        <taxon>Clostridiaceae incertae sedis</taxon>
        <taxon>Candidatus Egerieisoma</taxon>
    </lineage>
</organism>
<dbReference type="GO" id="GO:0016987">
    <property type="term" value="F:sigma factor activity"/>
    <property type="evidence" value="ECO:0007669"/>
    <property type="project" value="UniProtKB-KW"/>
</dbReference>
<dbReference type="InterPro" id="IPR013324">
    <property type="entry name" value="RNA_pol_sigma_r3/r4-like"/>
</dbReference>
<dbReference type="Pfam" id="PF08281">
    <property type="entry name" value="Sigma70_r4_2"/>
    <property type="match status" value="1"/>
</dbReference>
<keyword evidence="3" id="KW-0731">Sigma factor</keyword>
<dbReference type="InterPro" id="IPR039425">
    <property type="entry name" value="RNA_pol_sigma-70-like"/>
</dbReference>
<dbReference type="Gene3D" id="1.10.10.10">
    <property type="entry name" value="Winged helix-like DNA-binding domain superfamily/Winged helix DNA-binding domain"/>
    <property type="match status" value="1"/>
</dbReference>
<evidence type="ECO:0000259" key="6">
    <source>
        <dbReference type="Pfam" id="PF08281"/>
    </source>
</evidence>